<keyword evidence="2 9" id="KW-1003">Cell membrane</keyword>
<keyword evidence="3 9" id="KW-0645">Protease</keyword>
<comment type="caution">
    <text evidence="9">Lacks conserved residue(s) required for the propagation of feature annotation.</text>
</comment>
<proteinExistence type="inferred from homology"/>
<evidence type="ECO:0000313" key="11">
    <source>
        <dbReference type="EMBL" id="HFC03474.1"/>
    </source>
</evidence>
<dbReference type="GO" id="GO:0006508">
    <property type="term" value="P:proteolysis"/>
    <property type="evidence" value="ECO:0007669"/>
    <property type="project" value="UniProtKB-KW"/>
</dbReference>
<dbReference type="Proteomes" id="UP000885722">
    <property type="component" value="Unassembled WGS sequence"/>
</dbReference>
<evidence type="ECO:0000256" key="4">
    <source>
        <dbReference type="ARBA" id="ARBA00022692"/>
    </source>
</evidence>
<comment type="similarity">
    <text evidence="1 9 10">Belongs to the peptidase A8 family.</text>
</comment>
<evidence type="ECO:0000256" key="5">
    <source>
        <dbReference type="ARBA" id="ARBA00022750"/>
    </source>
</evidence>
<keyword evidence="11" id="KW-0449">Lipoprotein</keyword>
<keyword evidence="8 9" id="KW-0472">Membrane</keyword>
<evidence type="ECO:0000256" key="7">
    <source>
        <dbReference type="ARBA" id="ARBA00022989"/>
    </source>
</evidence>
<keyword evidence="5 9" id="KW-0064">Aspartyl protease</keyword>
<evidence type="ECO:0000256" key="6">
    <source>
        <dbReference type="ARBA" id="ARBA00022801"/>
    </source>
</evidence>
<dbReference type="PANTHER" id="PTHR33695">
    <property type="entry name" value="LIPOPROTEIN SIGNAL PEPTIDASE"/>
    <property type="match status" value="1"/>
</dbReference>
<name>A0A7V2SIG4_9BACT</name>
<dbReference type="NCBIfam" id="TIGR00077">
    <property type="entry name" value="lspA"/>
    <property type="match status" value="1"/>
</dbReference>
<evidence type="ECO:0000256" key="2">
    <source>
        <dbReference type="ARBA" id="ARBA00022475"/>
    </source>
</evidence>
<dbReference type="InterPro" id="IPR001872">
    <property type="entry name" value="Peptidase_A8"/>
</dbReference>
<gene>
    <name evidence="9" type="primary">lspA</name>
    <name evidence="11" type="ORF">ENJ74_01250</name>
</gene>
<comment type="catalytic activity">
    <reaction evidence="9">
        <text>Release of signal peptides from bacterial membrane prolipoproteins. Hydrolyzes -Xaa-Yaa-Zaa-|-(S,diacylglyceryl)Cys-, in which Xaa is hydrophobic (preferably Leu), and Yaa (Ala or Ser) and Zaa (Gly or Ala) have small, neutral side chains.</text>
        <dbReference type="EC" id="3.4.23.36"/>
    </reaction>
</comment>
<accession>A0A7V2SIG4</accession>
<dbReference type="GO" id="GO:0004190">
    <property type="term" value="F:aspartic-type endopeptidase activity"/>
    <property type="evidence" value="ECO:0007669"/>
    <property type="project" value="UniProtKB-UniRule"/>
</dbReference>
<feature type="transmembrane region" description="Helical" evidence="9">
    <location>
        <begin position="46"/>
        <end position="74"/>
    </location>
</feature>
<protein>
    <recommendedName>
        <fullName evidence="9">Lipoprotein signal peptidase</fullName>
        <ecNumber evidence="9">3.4.23.36</ecNumber>
    </recommendedName>
    <alternativeName>
        <fullName evidence="9">Prolipoprotein signal peptidase</fullName>
    </alternativeName>
    <alternativeName>
        <fullName evidence="9">Signal peptidase II</fullName>
        <shortName evidence="9">SPase II</shortName>
    </alternativeName>
</protein>
<dbReference type="UniPathway" id="UPA00665"/>
<evidence type="ECO:0000256" key="9">
    <source>
        <dbReference type="HAMAP-Rule" id="MF_00161"/>
    </source>
</evidence>
<dbReference type="EC" id="3.4.23.36" evidence="9"/>
<feature type="active site" evidence="9">
    <location>
        <position position="125"/>
    </location>
</feature>
<organism evidence="11">
    <name type="scientific">Nitratifractor salsuginis</name>
    <dbReference type="NCBI Taxonomy" id="269261"/>
    <lineage>
        <taxon>Bacteria</taxon>
        <taxon>Pseudomonadati</taxon>
        <taxon>Campylobacterota</taxon>
        <taxon>Epsilonproteobacteria</taxon>
        <taxon>Campylobacterales</taxon>
        <taxon>Sulfurovaceae</taxon>
        <taxon>Nitratifractor</taxon>
    </lineage>
</organism>
<feature type="transmembrane region" description="Helical" evidence="9">
    <location>
        <begin position="118"/>
        <end position="137"/>
    </location>
</feature>
<dbReference type="PANTHER" id="PTHR33695:SF1">
    <property type="entry name" value="LIPOPROTEIN SIGNAL PEPTIDASE"/>
    <property type="match status" value="1"/>
</dbReference>
<dbReference type="AlphaFoldDB" id="A0A7V2SIG4"/>
<reference evidence="11" key="1">
    <citation type="journal article" date="2020" name="mSystems">
        <title>Genome- and Community-Level Interaction Insights into Carbon Utilization and Element Cycling Functions of Hydrothermarchaeota in Hydrothermal Sediment.</title>
        <authorList>
            <person name="Zhou Z."/>
            <person name="Liu Y."/>
            <person name="Xu W."/>
            <person name="Pan J."/>
            <person name="Luo Z.H."/>
            <person name="Li M."/>
        </authorList>
    </citation>
    <scope>NUCLEOTIDE SEQUENCE [LARGE SCALE GENOMIC DNA]</scope>
    <source>
        <strain evidence="11">HyVt-513</strain>
    </source>
</reference>
<evidence type="ECO:0000256" key="1">
    <source>
        <dbReference type="ARBA" id="ARBA00006139"/>
    </source>
</evidence>
<dbReference type="Pfam" id="PF01252">
    <property type="entry name" value="Peptidase_A8"/>
    <property type="match status" value="1"/>
</dbReference>
<feature type="active site" evidence="9">
    <location>
        <position position="108"/>
    </location>
</feature>
<dbReference type="PRINTS" id="PR00781">
    <property type="entry name" value="LIPOSIGPTASE"/>
</dbReference>
<keyword evidence="7 9" id="KW-1133">Transmembrane helix</keyword>
<dbReference type="HAMAP" id="MF_00161">
    <property type="entry name" value="LspA"/>
    <property type="match status" value="1"/>
</dbReference>
<evidence type="ECO:0000256" key="3">
    <source>
        <dbReference type="ARBA" id="ARBA00022670"/>
    </source>
</evidence>
<evidence type="ECO:0000256" key="8">
    <source>
        <dbReference type="ARBA" id="ARBA00023136"/>
    </source>
</evidence>
<evidence type="ECO:0000256" key="10">
    <source>
        <dbReference type="RuleBase" id="RU004181"/>
    </source>
</evidence>
<dbReference type="EMBL" id="DRNO01000086">
    <property type="protein sequence ID" value="HFC03474.1"/>
    <property type="molecule type" value="Genomic_DNA"/>
</dbReference>
<comment type="pathway">
    <text evidence="9">Protein modification; lipoprotein biosynthesis (signal peptide cleavage).</text>
</comment>
<feature type="transmembrane region" description="Helical" evidence="9">
    <location>
        <begin position="81"/>
        <end position="98"/>
    </location>
</feature>
<comment type="subcellular location">
    <subcellularLocation>
        <location evidence="9">Cell membrane</location>
        <topology evidence="9">Multi-pass membrane protein</topology>
    </subcellularLocation>
</comment>
<keyword evidence="4 9" id="KW-0812">Transmembrane</keyword>
<sequence length="149" mass="17378">MRIRTIFLLAALGTWWIDQGIKELFLGGYQWQSRCLSLELHLNRGVAFSLFAFLGPWLKWLQILLIGGLFAFFLRDGWIHRHPFALGILLGAALGNLWDRFAHGAVVDYVYWHCGFDFAVFNYADVMIDLSVAWLLLQAWWSHRRHKEA</sequence>
<keyword evidence="6 9" id="KW-0378">Hydrolase</keyword>
<comment type="caution">
    <text evidence="11">The sequence shown here is derived from an EMBL/GenBank/DDBJ whole genome shotgun (WGS) entry which is preliminary data.</text>
</comment>
<dbReference type="GO" id="GO:0005886">
    <property type="term" value="C:plasma membrane"/>
    <property type="evidence" value="ECO:0007669"/>
    <property type="project" value="UniProtKB-SubCell"/>
</dbReference>
<comment type="function">
    <text evidence="9">This protein specifically catalyzes the removal of signal peptides from prolipoproteins.</text>
</comment>